<dbReference type="Proteomes" id="UP000255207">
    <property type="component" value="Unassembled WGS sequence"/>
</dbReference>
<comment type="caution">
    <text evidence="1">The sequence shown here is derived from an EMBL/GenBank/DDBJ whole genome shotgun (WGS) entry which is preliminary data.</text>
</comment>
<evidence type="ECO:0000313" key="1">
    <source>
        <dbReference type="EMBL" id="RDJ26699.1"/>
    </source>
</evidence>
<keyword evidence="2" id="KW-1185">Reference proteome</keyword>
<reference evidence="2" key="1">
    <citation type="submission" date="2018-07" db="EMBL/GenBank/DDBJ databases">
        <authorList>
            <person name="Safronova V.I."/>
            <person name="Chirak E.R."/>
            <person name="Sazanova A.L."/>
        </authorList>
    </citation>
    <scope>NUCLEOTIDE SEQUENCE [LARGE SCALE GENOMIC DNA]</scope>
    <source>
        <strain evidence="2">RCAM04685</strain>
    </source>
</reference>
<evidence type="ECO:0000313" key="2">
    <source>
        <dbReference type="Proteomes" id="UP000255207"/>
    </source>
</evidence>
<name>A0A370L8J9_9HYPH</name>
<organism evidence="1 2">
    <name type="scientific">Bosea caraganae</name>
    <dbReference type="NCBI Taxonomy" id="2763117"/>
    <lineage>
        <taxon>Bacteria</taxon>
        <taxon>Pseudomonadati</taxon>
        <taxon>Pseudomonadota</taxon>
        <taxon>Alphaproteobacteria</taxon>
        <taxon>Hyphomicrobiales</taxon>
        <taxon>Boseaceae</taxon>
        <taxon>Bosea</taxon>
    </lineage>
</organism>
<proteinExistence type="predicted"/>
<sequence>MAPRLPAWHLSPTIYQVGSFSIPAVKQAARVVLVAQVGRAAPALPERHPLQAFLIVGEVRGAAAMAERGGAVATEAQAAMGGRQEVLKSPLVESNLALSLR</sequence>
<accession>A0A370L8J9</accession>
<dbReference type="EMBL" id="QQTP01000003">
    <property type="protein sequence ID" value="RDJ26699.1"/>
    <property type="molecule type" value="Genomic_DNA"/>
</dbReference>
<dbReference type="AlphaFoldDB" id="A0A370L8J9"/>
<protein>
    <submittedName>
        <fullName evidence="1">Uncharacterized protein</fullName>
    </submittedName>
</protein>
<gene>
    <name evidence="1" type="ORF">DWE98_07545</name>
</gene>